<evidence type="ECO:0000256" key="1">
    <source>
        <dbReference type="SAM" id="Coils"/>
    </source>
</evidence>
<feature type="transmembrane region" description="Helical" evidence="2">
    <location>
        <begin position="46"/>
        <end position="64"/>
    </location>
</feature>
<name>A0A6I2MBN3_9BACI</name>
<evidence type="ECO:0000313" key="3">
    <source>
        <dbReference type="EMBL" id="MRX53173.1"/>
    </source>
</evidence>
<evidence type="ECO:0000313" key="4">
    <source>
        <dbReference type="Proteomes" id="UP000441585"/>
    </source>
</evidence>
<feature type="coiled-coil region" evidence="1">
    <location>
        <begin position="8"/>
        <end position="35"/>
    </location>
</feature>
<dbReference type="Proteomes" id="UP000441585">
    <property type="component" value="Unassembled WGS sequence"/>
</dbReference>
<dbReference type="AlphaFoldDB" id="A0A6I2MBN3"/>
<comment type="caution">
    <text evidence="3">The sequence shown here is derived from an EMBL/GenBank/DDBJ whole genome shotgun (WGS) entry which is preliminary data.</text>
</comment>
<keyword evidence="2" id="KW-0812">Transmembrane</keyword>
<evidence type="ECO:0000256" key="2">
    <source>
        <dbReference type="SAM" id="Phobius"/>
    </source>
</evidence>
<dbReference type="EMBL" id="WKKF01000001">
    <property type="protein sequence ID" value="MRX53173.1"/>
    <property type="molecule type" value="Genomic_DNA"/>
</dbReference>
<keyword evidence="4" id="KW-1185">Reference proteome</keyword>
<proteinExistence type="predicted"/>
<accession>A0A6I2MBN3</accession>
<keyword evidence="2" id="KW-0472">Membrane</keyword>
<keyword evidence="1" id="KW-0175">Coiled coil</keyword>
<reference evidence="3 4" key="1">
    <citation type="submission" date="2019-11" db="EMBL/GenBank/DDBJ databases">
        <title>Bacillus idriensis genome.</title>
        <authorList>
            <person name="Konopka E.N."/>
            <person name="Newman J.D."/>
        </authorList>
    </citation>
    <scope>NUCLEOTIDE SEQUENCE [LARGE SCALE GENOMIC DNA]</scope>
    <source>
        <strain evidence="3 4">DSM 19097</strain>
    </source>
</reference>
<organism evidence="3 4">
    <name type="scientific">Metabacillus idriensis</name>
    <dbReference type="NCBI Taxonomy" id="324768"/>
    <lineage>
        <taxon>Bacteria</taxon>
        <taxon>Bacillati</taxon>
        <taxon>Bacillota</taxon>
        <taxon>Bacilli</taxon>
        <taxon>Bacillales</taxon>
        <taxon>Bacillaceae</taxon>
        <taxon>Metabacillus</taxon>
    </lineage>
</organism>
<protein>
    <submittedName>
        <fullName evidence="3">Uncharacterized protein</fullName>
    </submittedName>
</protein>
<gene>
    <name evidence="3" type="ORF">GJU41_04255</name>
</gene>
<sequence>MIERVIGLEKGERTQYELEKRVEELSKKLEKLEAKSTQRSIFGPDIWVLIPVAAIVMWGLSNIFS</sequence>
<dbReference type="RefSeq" id="WP_070876974.1">
    <property type="nucleotide sequence ID" value="NZ_CAJFZX010000007.1"/>
</dbReference>
<keyword evidence="2" id="KW-1133">Transmembrane helix</keyword>